<evidence type="ECO:0000313" key="2">
    <source>
        <dbReference type="EMBL" id="MEC3860041.1"/>
    </source>
</evidence>
<proteinExistence type="predicted"/>
<comment type="caution">
    <text evidence="2">The sequence shown here is derived from an EMBL/GenBank/DDBJ whole genome shotgun (WGS) entry which is preliminary data.</text>
</comment>
<keyword evidence="1" id="KW-0732">Signal</keyword>
<organism evidence="2 3">
    <name type="scientific">Mesobacterium hydrothermale</name>
    <dbReference type="NCBI Taxonomy" id="3111907"/>
    <lineage>
        <taxon>Bacteria</taxon>
        <taxon>Pseudomonadati</taxon>
        <taxon>Pseudomonadota</taxon>
        <taxon>Alphaproteobacteria</taxon>
        <taxon>Rhodobacterales</taxon>
        <taxon>Roseobacteraceae</taxon>
        <taxon>Mesobacterium</taxon>
    </lineage>
</organism>
<protein>
    <submittedName>
        <fullName evidence="2">DUF5333 domain-containing protein</fullName>
    </submittedName>
</protein>
<feature type="signal peptide" evidence="1">
    <location>
        <begin position="1"/>
        <end position="20"/>
    </location>
</feature>
<dbReference type="RefSeq" id="WP_326295668.1">
    <property type="nucleotide sequence ID" value="NZ_JAYLLH010000002.1"/>
</dbReference>
<name>A0ABU6HCC5_9RHOB</name>
<accession>A0ABU6HCC5</accession>
<dbReference type="InterPro" id="IPR020349">
    <property type="entry name" value="Uncharacterised_14.7kDa"/>
</dbReference>
<feature type="chain" id="PRO_5047259705" evidence="1">
    <location>
        <begin position="21"/>
        <end position="133"/>
    </location>
</feature>
<gene>
    <name evidence="2" type="ORF">VK792_01975</name>
</gene>
<keyword evidence="3" id="KW-1185">Reference proteome</keyword>
<reference evidence="2 3" key="1">
    <citation type="submission" date="2024-01" db="EMBL/GenBank/DDBJ databases">
        <title>Mesobacterium rodlantinim sp. nov., isolated from shallow sea hydrothermal systems off Kueishantao Island.</title>
        <authorList>
            <person name="Su Z."/>
            <person name="Tang K."/>
        </authorList>
    </citation>
    <scope>NUCLEOTIDE SEQUENCE [LARGE SCALE GENOMIC DNA]</scope>
    <source>
        <strain evidence="2 3">TK19101</strain>
    </source>
</reference>
<evidence type="ECO:0000256" key="1">
    <source>
        <dbReference type="SAM" id="SignalP"/>
    </source>
</evidence>
<evidence type="ECO:0000313" key="3">
    <source>
        <dbReference type="Proteomes" id="UP001348149"/>
    </source>
</evidence>
<sequence>MKRLLTGALVAALLAGQAHALPPLREVKQIDDGLLAVAIADELRKRCDTLDARMFRALNYLSSLKDAARGLGYSDAEIEAYVSSKSEKDRMRARGEAYLKTKGVTIGDYAAYCTLGEDEIARGSAIGKLLRVK</sequence>
<dbReference type="Proteomes" id="UP001348149">
    <property type="component" value="Unassembled WGS sequence"/>
</dbReference>
<dbReference type="Pfam" id="PF17267">
    <property type="entry name" value="DUF5333"/>
    <property type="match status" value="1"/>
</dbReference>
<dbReference type="EMBL" id="JAYLLH010000002">
    <property type="protein sequence ID" value="MEC3860041.1"/>
    <property type="molecule type" value="Genomic_DNA"/>
</dbReference>